<dbReference type="RefSeq" id="WP_218266395.1">
    <property type="nucleotide sequence ID" value="NZ_CP077717.1"/>
</dbReference>
<dbReference type="PANTHER" id="PTHR17490">
    <property type="entry name" value="SUA5"/>
    <property type="match status" value="1"/>
</dbReference>
<dbReference type="PROSITE" id="PS51163">
    <property type="entry name" value="YRDC"/>
    <property type="match status" value="1"/>
</dbReference>
<dbReference type="EC" id="2.7.7.87" evidence="3 12"/>
<evidence type="ECO:0000256" key="7">
    <source>
        <dbReference type="ARBA" id="ARBA00022694"/>
    </source>
</evidence>
<dbReference type="GeneID" id="65564220"/>
<dbReference type="KEGG" id="sshi:J5U23_02745"/>
<dbReference type="EMBL" id="CP077717">
    <property type="protein sequence ID" value="QXJ29859.1"/>
    <property type="molecule type" value="Genomic_DNA"/>
</dbReference>
<accession>A0A8F5BR95</accession>
<evidence type="ECO:0000313" key="14">
    <source>
        <dbReference type="EMBL" id="QXJ29859.1"/>
    </source>
</evidence>
<name>A0A8F5BR95_SACSH</name>
<dbReference type="GO" id="GO:0006450">
    <property type="term" value="P:regulation of translational fidelity"/>
    <property type="evidence" value="ECO:0007669"/>
    <property type="project" value="TreeGrafter"/>
</dbReference>
<dbReference type="GO" id="GO:0005737">
    <property type="term" value="C:cytoplasm"/>
    <property type="evidence" value="ECO:0007669"/>
    <property type="project" value="UniProtKB-SubCell"/>
</dbReference>
<evidence type="ECO:0000313" key="15">
    <source>
        <dbReference type="Proteomes" id="UP000694018"/>
    </source>
</evidence>
<keyword evidence="7 12" id="KW-0819">tRNA processing</keyword>
<dbReference type="GO" id="GO:0000049">
    <property type="term" value="F:tRNA binding"/>
    <property type="evidence" value="ECO:0007669"/>
    <property type="project" value="TreeGrafter"/>
</dbReference>
<keyword evidence="10 12" id="KW-0067">ATP-binding</keyword>
<dbReference type="GO" id="GO:0003725">
    <property type="term" value="F:double-stranded RNA binding"/>
    <property type="evidence" value="ECO:0007669"/>
    <property type="project" value="InterPro"/>
</dbReference>
<organism evidence="14 15">
    <name type="scientific">Saccharolobus shibatae (strain ATCC 51178 / DSM 5389 / JCM 8931 / NBRC 15437 / B12)</name>
    <name type="common">Sulfolobus shibatae</name>
    <dbReference type="NCBI Taxonomy" id="523848"/>
    <lineage>
        <taxon>Archaea</taxon>
        <taxon>Thermoproteota</taxon>
        <taxon>Thermoprotei</taxon>
        <taxon>Sulfolobales</taxon>
        <taxon>Sulfolobaceae</taxon>
        <taxon>Saccharolobus</taxon>
    </lineage>
</organism>
<evidence type="ECO:0000259" key="13">
    <source>
        <dbReference type="PROSITE" id="PS51163"/>
    </source>
</evidence>
<reference evidence="14" key="1">
    <citation type="journal article" date="2021" name="Environ. Microbiol.">
        <title>New insights into the diversity and evolution of the archaeal mobilome from three complete genomes of Saccharolobus shibatae.</title>
        <authorList>
            <person name="Medvedeva S."/>
            <person name="Brandt D."/>
            <person name="Cvirkaite-Krupovic V."/>
            <person name="Liu Y."/>
            <person name="Severinov K."/>
            <person name="Ishino S."/>
            <person name="Ishino Y."/>
            <person name="Prangishvili D."/>
            <person name="Kalinowski J."/>
            <person name="Krupovic M."/>
        </authorList>
    </citation>
    <scope>NUCLEOTIDE SEQUENCE</scope>
    <source>
        <strain evidence="14">B12</strain>
    </source>
</reference>
<evidence type="ECO:0000256" key="9">
    <source>
        <dbReference type="ARBA" id="ARBA00022741"/>
    </source>
</evidence>
<dbReference type="FunFam" id="3.40.50.11030:FF:000001">
    <property type="entry name" value="Threonylcarbamoyl-AMP synthase"/>
    <property type="match status" value="1"/>
</dbReference>
<evidence type="ECO:0000256" key="8">
    <source>
        <dbReference type="ARBA" id="ARBA00022695"/>
    </source>
</evidence>
<dbReference type="OrthoDB" id="39992at2157"/>
<dbReference type="PIRSF" id="PIRSF004930">
    <property type="entry name" value="Tln_factor_SUA5"/>
    <property type="match status" value="1"/>
</dbReference>
<dbReference type="InterPro" id="IPR010923">
    <property type="entry name" value="T(6)A37_SUA5"/>
</dbReference>
<proteinExistence type="inferred from homology"/>
<comment type="subcellular location">
    <subcellularLocation>
        <location evidence="1 12">Cytoplasm</location>
    </subcellularLocation>
</comment>
<dbReference type="InterPro" id="IPR050156">
    <property type="entry name" value="TC-AMP_synthase_SUA5"/>
</dbReference>
<comment type="catalytic activity">
    <reaction evidence="11 12">
        <text>L-threonine + hydrogencarbonate + ATP = L-threonylcarbamoyladenylate + diphosphate + H2O</text>
        <dbReference type="Rhea" id="RHEA:36407"/>
        <dbReference type="ChEBI" id="CHEBI:15377"/>
        <dbReference type="ChEBI" id="CHEBI:17544"/>
        <dbReference type="ChEBI" id="CHEBI:30616"/>
        <dbReference type="ChEBI" id="CHEBI:33019"/>
        <dbReference type="ChEBI" id="CHEBI:57926"/>
        <dbReference type="ChEBI" id="CHEBI:73682"/>
        <dbReference type="EC" id="2.7.7.87"/>
    </reaction>
</comment>
<dbReference type="FunFam" id="3.90.870.10:FF:000008">
    <property type="entry name" value="Threonylcarbamoyl-AMP synthase"/>
    <property type="match status" value="1"/>
</dbReference>
<keyword evidence="9 12" id="KW-0547">Nucleotide-binding</keyword>
<evidence type="ECO:0000256" key="10">
    <source>
        <dbReference type="ARBA" id="ARBA00022840"/>
    </source>
</evidence>
<evidence type="ECO:0000256" key="6">
    <source>
        <dbReference type="ARBA" id="ARBA00022679"/>
    </source>
</evidence>
<dbReference type="GO" id="GO:0005524">
    <property type="term" value="F:ATP binding"/>
    <property type="evidence" value="ECO:0007669"/>
    <property type="project" value="UniProtKB-KW"/>
</dbReference>
<sequence length="358" mass="39347">MTEVLKVDPLYPELDKIKKAASVIKAGGTVVFPTETVYGLGANALDAEAVKKIFIAKNRPMDNPLIVHISNIDQLYEVAKDIPEKIINIAKIVWPGPLTFVLKKTDKVPKETTGGLDTVAVRMPAHPVALALINESGVAIAAPSANLATKPSPTKAEHVIDDLFGKVDVVLDSGETFFGVESTVINVTVDPPVLLRPGPFSVEELERIFGKIVIPEQAKGTGEFSVALAPGMKYKHYAPTKKLLVVENRGILRDVIKELREKGYRVVFLCAHEVCKQFQEEKIEIIELGSENNLYEISRNLFDSFRKLDKSNADIGIIHSVSERGIGLAIMNRTRKASGFSSIYSIKDVWKYVGNKTQ</sequence>
<dbReference type="PANTHER" id="PTHR17490:SF16">
    <property type="entry name" value="THREONYLCARBAMOYL-AMP SYNTHASE"/>
    <property type="match status" value="1"/>
</dbReference>
<dbReference type="Pfam" id="PF03481">
    <property type="entry name" value="Sua5_C"/>
    <property type="match status" value="1"/>
</dbReference>
<evidence type="ECO:0000256" key="4">
    <source>
        <dbReference type="ARBA" id="ARBA00015492"/>
    </source>
</evidence>
<dbReference type="Proteomes" id="UP000694018">
    <property type="component" value="Chromosome"/>
</dbReference>
<evidence type="ECO:0000256" key="5">
    <source>
        <dbReference type="ARBA" id="ARBA00022490"/>
    </source>
</evidence>
<feature type="domain" description="YrdC-like" evidence="13">
    <location>
        <begin position="14"/>
        <end position="200"/>
    </location>
</feature>
<evidence type="ECO:0000256" key="2">
    <source>
        <dbReference type="ARBA" id="ARBA00007663"/>
    </source>
</evidence>
<dbReference type="Pfam" id="PF01300">
    <property type="entry name" value="Sua5_yciO_yrdC"/>
    <property type="match status" value="1"/>
</dbReference>
<dbReference type="InterPro" id="IPR005145">
    <property type="entry name" value="Sua5_C"/>
</dbReference>
<keyword evidence="5 12" id="KW-0963">Cytoplasm</keyword>
<gene>
    <name evidence="14" type="ORF">J5U23_02745</name>
</gene>
<dbReference type="GO" id="GO:0061710">
    <property type="term" value="F:L-threonylcarbamoyladenylate synthase"/>
    <property type="evidence" value="ECO:0007669"/>
    <property type="project" value="UniProtKB-EC"/>
</dbReference>
<keyword evidence="6 12" id="KW-0808">Transferase</keyword>
<comment type="similarity">
    <text evidence="2 12">Belongs to the SUA5 family.</text>
</comment>
<evidence type="ECO:0000256" key="3">
    <source>
        <dbReference type="ARBA" id="ARBA00012584"/>
    </source>
</evidence>
<dbReference type="AlphaFoldDB" id="A0A8F5BR95"/>
<dbReference type="InterPro" id="IPR006070">
    <property type="entry name" value="Sua5-like_dom"/>
</dbReference>
<dbReference type="NCBIfam" id="TIGR00057">
    <property type="entry name" value="L-threonylcarbamoyladenylate synthase"/>
    <property type="match status" value="1"/>
</dbReference>
<evidence type="ECO:0000256" key="11">
    <source>
        <dbReference type="ARBA" id="ARBA00048366"/>
    </source>
</evidence>
<evidence type="ECO:0000256" key="1">
    <source>
        <dbReference type="ARBA" id="ARBA00004496"/>
    </source>
</evidence>
<evidence type="ECO:0000256" key="12">
    <source>
        <dbReference type="PIRNR" id="PIRNR004930"/>
    </source>
</evidence>
<protein>
    <recommendedName>
        <fullName evidence="4 12">Threonylcarbamoyl-AMP synthase</fullName>
        <shortName evidence="12">TC-AMP synthase</shortName>
        <ecNumber evidence="3 12">2.7.7.87</ecNumber>
    </recommendedName>
    <alternativeName>
        <fullName evidence="12">L-threonylcarbamoyladenylate synthase</fullName>
    </alternativeName>
</protein>
<keyword evidence="8 12" id="KW-0548">Nucleotidyltransferase</keyword>
<comment type="function">
    <text evidence="12">Required for the formation of a threonylcarbamoyl group on adenosine at position 37 (t(6)A37) in tRNAs that read codons beginning with adenine.</text>
</comment>
<dbReference type="GO" id="GO:0008033">
    <property type="term" value="P:tRNA processing"/>
    <property type="evidence" value="ECO:0007669"/>
    <property type="project" value="UniProtKB-KW"/>
</dbReference>